<dbReference type="InterPro" id="IPR000792">
    <property type="entry name" value="Tscrpt_reg_LuxR_C"/>
</dbReference>
<dbReference type="PROSITE" id="PS00622">
    <property type="entry name" value="HTH_LUXR_1"/>
    <property type="match status" value="1"/>
</dbReference>
<organism evidence="2 3">
    <name type="scientific">Metarhizobium album</name>
    <dbReference type="NCBI Taxonomy" id="2182425"/>
    <lineage>
        <taxon>Bacteria</taxon>
        <taxon>Pseudomonadati</taxon>
        <taxon>Pseudomonadota</taxon>
        <taxon>Alphaproteobacteria</taxon>
        <taxon>Hyphomicrobiales</taxon>
        <taxon>Rhizobiaceae</taxon>
        <taxon>Metarhizobium</taxon>
    </lineage>
</organism>
<gene>
    <name evidence="2" type="ORF">DEM27_01650</name>
</gene>
<name>A0A2U2DX74_9HYPH</name>
<reference evidence="2 3" key="1">
    <citation type="submission" date="2018-05" db="EMBL/GenBank/DDBJ databases">
        <title>The draft genome of strain NS-104.</title>
        <authorList>
            <person name="Hang P."/>
            <person name="Jiang J."/>
        </authorList>
    </citation>
    <scope>NUCLEOTIDE SEQUENCE [LARGE SCALE GENOMIC DNA]</scope>
    <source>
        <strain evidence="2 3">NS-104</strain>
    </source>
</reference>
<accession>A0A2U2DX74</accession>
<proteinExistence type="predicted"/>
<dbReference type="Gene3D" id="1.10.10.10">
    <property type="entry name" value="Winged helix-like DNA-binding domain superfamily/Winged helix DNA-binding domain"/>
    <property type="match status" value="1"/>
</dbReference>
<dbReference type="GO" id="GO:0006355">
    <property type="term" value="P:regulation of DNA-templated transcription"/>
    <property type="evidence" value="ECO:0007669"/>
    <property type="project" value="InterPro"/>
</dbReference>
<dbReference type="RefSeq" id="WP_109456441.1">
    <property type="nucleotide sequence ID" value="NZ_QFBC01000001.1"/>
</dbReference>
<dbReference type="PROSITE" id="PS50043">
    <property type="entry name" value="HTH_LUXR_2"/>
    <property type="match status" value="1"/>
</dbReference>
<dbReference type="AlphaFoldDB" id="A0A2U2DX74"/>
<dbReference type="EMBL" id="QFBC01000001">
    <property type="protein sequence ID" value="PWE57924.1"/>
    <property type="molecule type" value="Genomic_DNA"/>
</dbReference>
<evidence type="ECO:0000313" key="3">
    <source>
        <dbReference type="Proteomes" id="UP000245252"/>
    </source>
</evidence>
<protein>
    <recommendedName>
        <fullName evidence="1">HTH luxR-type domain-containing protein</fullName>
    </recommendedName>
</protein>
<dbReference type="SUPFAM" id="SSF46894">
    <property type="entry name" value="C-terminal effector domain of the bipartite response regulators"/>
    <property type="match status" value="1"/>
</dbReference>
<comment type="caution">
    <text evidence="2">The sequence shown here is derived from an EMBL/GenBank/DDBJ whole genome shotgun (WGS) entry which is preliminary data.</text>
</comment>
<evidence type="ECO:0000259" key="1">
    <source>
        <dbReference type="PROSITE" id="PS50043"/>
    </source>
</evidence>
<sequence length="365" mass="39573">MDAVTDGLIDRVYEAAIVPELWGETCDLISAEIGGFSTALITVAPQGALRWVCSPCITEQMAMYQASGLAERTERPRRGLELAPGSFMRDIDLQTMEELQNEPLYTELLQPIGLSWEMGAVFLEPSGAMLIFSMLARTEDGPFDENAVRRINTVKADLARAAFMSTRLAFREAQTMAQSLSTVGLPAAVIGDRGNVVAMNDRMEVLAPRVMTTASDRMRLADAEANVLLSSILETLRLDKAPKVQSIPIAAQIDAPALVLHVVPVKRNARDIFTRSYALVVITPVGQVGPPDLKVICGLFDLTRVEARVAQELTKGRTVEEVALSLGVGRETVRSHLKSIFAKTGVSRQQQLVLLLSGLGQSLAG</sequence>
<dbReference type="InterPro" id="IPR016032">
    <property type="entry name" value="Sig_transdc_resp-reg_C-effctor"/>
</dbReference>
<dbReference type="CDD" id="cd06170">
    <property type="entry name" value="LuxR_C_like"/>
    <property type="match status" value="1"/>
</dbReference>
<dbReference type="InterPro" id="IPR036388">
    <property type="entry name" value="WH-like_DNA-bd_sf"/>
</dbReference>
<dbReference type="Pfam" id="PF00196">
    <property type="entry name" value="GerE"/>
    <property type="match status" value="1"/>
</dbReference>
<dbReference type="Proteomes" id="UP000245252">
    <property type="component" value="Unassembled WGS sequence"/>
</dbReference>
<dbReference type="SMART" id="SM00421">
    <property type="entry name" value="HTH_LUXR"/>
    <property type="match status" value="1"/>
</dbReference>
<dbReference type="GO" id="GO:0003677">
    <property type="term" value="F:DNA binding"/>
    <property type="evidence" value="ECO:0007669"/>
    <property type="project" value="InterPro"/>
</dbReference>
<keyword evidence="3" id="KW-1185">Reference proteome</keyword>
<evidence type="ECO:0000313" key="2">
    <source>
        <dbReference type="EMBL" id="PWE57924.1"/>
    </source>
</evidence>
<feature type="domain" description="HTH luxR-type" evidence="1">
    <location>
        <begin position="295"/>
        <end position="360"/>
    </location>
</feature>
<dbReference type="OrthoDB" id="7444822at2"/>
<dbReference type="PRINTS" id="PR00038">
    <property type="entry name" value="HTHLUXR"/>
</dbReference>